<dbReference type="PANTHER" id="PTHR11705">
    <property type="entry name" value="PROTEASE FAMILY M14 CARBOXYPEPTIDASE A,B"/>
    <property type="match status" value="1"/>
</dbReference>
<reference evidence="20" key="1">
    <citation type="submission" date="2022-03" db="EMBL/GenBank/DDBJ databases">
        <authorList>
            <person name="Lindestad O."/>
        </authorList>
    </citation>
    <scope>NUCLEOTIDE SEQUENCE</scope>
</reference>
<dbReference type="FunFam" id="3.40.630.10:FF:000084">
    <property type="entry name" value="Carboxypeptidase B2"/>
    <property type="match status" value="1"/>
</dbReference>
<dbReference type="GO" id="GO:0006508">
    <property type="term" value="P:proteolysis"/>
    <property type="evidence" value="ECO:0007669"/>
    <property type="project" value="UniProtKB-KW"/>
</dbReference>
<keyword evidence="8" id="KW-0547">Nucleotide-binding</keyword>
<dbReference type="Gene3D" id="3.40.630.10">
    <property type="entry name" value="Zn peptidases"/>
    <property type="match status" value="1"/>
</dbReference>
<evidence type="ECO:0000256" key="11">
    <source>
        <dbReference type="ARBA" id="ARBA00022840"/>
    </source>
</evidence>
<comment type="similarity">
    <text evidence="2 16">Belongs to the peptidase M14 family.</text>
</comment>
<dbReference type="CDD" id="cd00939">
    <property type="entry name" value="MetRS_RNA"/>
    <property type="match status" value="3"/>
</dbReference>
<dbReference type="GO" id="GO:0006418">
    <property type="term" value="P:tRNA aminoacylation for protein translation"/>
    <property type="evidence" value="ECO:0007669"/>
    <property type="project" value="InterPro"/>
</dbReference>
<dbReference type="GO" id="GO:0004181">
    <property type="term" value="F:metallocarboxypeptidase activity"/>
    <property type="evidence" value="ECO:0007669"/>
    <property type="project" value="InterPro"/>
</dbReference>
<evidence type="ECO:0000259" key="19">
    <source>
        <dbReference type="PROSITE" id="PS52035"/>
    </source>
</evidence>
<feature type="domain" description="WHEP-TRS" evidence="18">
    <location>
        <begin position="604"/>
        <end position="654"/>
    </location>
</feature>
<dbReference type="InterPro" id="IPR036990">
    <property type="entry name" value="M14A-like_propep"/>
</dbReference>
<dbReference type="SMART" id="SM00991">
    <property type="entry name" value="WHEP-TRS"/>
    <property type="match status" value="3"/>
</dbReference>
<keyword evidence="5" id="KW-0645">Protease</keyword>
<dbReference type="InterPro" id="IPR009068">
    <property type="entry name" value="uS15_NS1_RNA-bd_sf"/>
</dbReference>
<evidence type="ECO:0000256" key="16">
    <source>
        <dbReference type="PROSITE-ProRule" id="PRU01379"/>
    </source>
</evidence>
<evidence type="ECO:0000256" key="8">
    <source>
        <dbReference type="ARBA" id="ARBA00022741"/>
    </source>
</evidence>
<name>A0A8S4SNS9_9NEOP</name>
<keyword evidence="14" id="KW-0030">Aminoacyl-tRNA synthetase</keyword>
<dbReference type="InterPro" id="IPR000738">
    <property type="entry name" value="WHEP-TRS_dom"/>
</dbReference>
<keyword evidence="9" id="KW-0378">Hydrolase</keyword>
<dbReference type="SUPFAM" id="SSF54897">
    <property type="entry name" value="Protease propeptides/inhibitors"/>
    <property type="match status" value="1"/>
</dbReference>
<dbReference type="SUPFAM" id="SSF53187">
    <property type="entry name" value="Zn-dependent exopeptidases"/>
    <property type="match status" value="1"/>
</dbReference>
<keyword evidence="21" id="KW-1185">Reference proteome</keyword>
<dbReference type="FunFam" id="1.10.287.10:FF:000014">
    <property type="entry name" value="Methionyl-tRNA synthetase"/>
    <property type="match status" value="3"/>
</dbReference>
<evidence type="ECO:0000256" key="13">
    <source>
        <dbReference type="ARBA" id="ARBA00023049"/>
    </source>
</evidence>
<feature type="domain" description="Peptidase M14" evidence="19">
    <location>
        <begin position="124"/>
        <end position="424"/>
    </location>
</feature>
<dbReference type="PRINTS" id="PR00765">
    <property type="entry name" value="CRBOXYPTASEA"/>
</dbReference>
<evidence type="ECO:0000256" key="3">
    <source>
        <dbReference type="ARBA" id="ARBA00022598"/>
    </source>
</evidence>
<feature type="signal peptide" evidence="17">
    <location>
        <begin position="1"/>
        <end position="17"/>
    </location>
</feature>
<feature type="chain" id="PRO_5035784036" evidence="17">
    <location>
        <begin position="18"/>
        <end position="654"/>
    </location>
</feature>
<dbReference type="PANTHER" id="PTHR11705:SF91">
    <property type="entry name" value="FI01817P-RELATED"/>
    <property type="match status" value="1"/>
</dbReference>
<evidence type="ECO:0000313" key="21">
    <source>
        <dbReference type="Proteomes" id="UP000838756"/>
    </source>
</evidence>
<evidence type="ECO:0000256" key="1">
    <source>
        <dbReference type="ARBA" id="ARBA00001947"/>
    </source>
</evidence>
<keyword evidence="15" id="KW-1015">Disulfide bond</keyword>
<keyword evidence="12" id="KW-0648">Protein biosynthesis</keyword>
<dbReference type="PROSITE" id="PS51185">
    <property type="entry name" value="WHEP_TRS_2"/>
    <property type="match status" value="3"/>
</dbReference>
<sequence length="654" mass="73531">MFKVLFYLFVSVYLVHAKHEEYQGYTLYGVTVYDSSQADQLIEIVERYTLDVWSYANLETEGLILVAPDLKQVFEDEISAIGITYRIDTDNIKEKLDLEDALMAEAEMKSNASRSDRFGLSFDVIHRWSVVDRYLIDVANRFPRVARVVNAGRSVEGREIRYLRISSNNFATRTKPVIVIQCMLHAREWVTLPVALWAIQELVINNTDPDLVRDIDWIILPIANPDGYEFSHTRTRMWRKNRRTGFTPSSCIGVDLNRNFDFIWGTASSNNPCSDTFHGPRAFSEPESVVTRNILSEFRTRIAMFLDVHSFGSLILFGFANRQVPPHSAVLNRVGVQMAQRIDAVKWPQNRDYRVGNSAQILYQASGVCGDYAQVAIGNRLSYTYELPAHRNLNNINGFLVDPAFIRQAGFETWEGIKVAARTIVRERLNPSLVQYLPAGHVIGKPEPLFTKLESEVLDQLRAKYAGTQSERANKNGDKKQSTSAELEAAIATQGEKVRKLKSSTKDKSIWQPEVDKLLALKKELSSLPTQSAPAPSNTSNGTVADLEKAVAEQGEKVRKLKSTTKDKSVWQPEVNKLLALKKQLGDAQSQSKTSVPNVAANNSAANLEKAIAEQGDKVRKLKGSTKDKSVWQPEVNILLDLKKQLAALQVNNK</sequence>
<dbReference type="GO" id="GO:0004812">
    <property type="term" value="F:aminoacyl-tRNA ligase activity"/>
    <property type="evidence" value="ECO:0007669"/>
    <property type="project" value="UniProtKB-KW"/>
</dbReference>
<dbReference type="Pfam" id="PF00246">
    <property type="entry name" value="Peptidase_M14"/>
    <property type="match status" value="1"/>
</dbReference>
<gene>
    <name evidence="20" type="primary">jg16895</name>
    <name evidence="20" type="ORF">PAEG_LOCUS26819</name>
</gene>
<evidence type="ECO:0000256" key="17">
    <source>
        <dbReference type="SAM" id="SignalP"/>
    </source>
</evidence>
<dbReference type="Pfam" id="PF02244">
    <property type="entry name" value="Propep_M14"/>
    <property type="match status" value="1"/>
</dbReference>
<dbReference type="AlphaFoldDB" id="A0A8S4SNS9"/>
<dbReference type="GO" id="GO:0005524">
    <property type="term" value="F:ATP binding"/>
    <property type="evidence" value="ECO:0007669"/>
    <property type="project" value="UniProtKB-KW"/>
</dbReference>
<evidence type="ECO:0000256" key="4">
    <source>
        <dbReference type="ARBA" id="ARBA00022645"/>
    </source>
</evidence>
<feature type="active site" description="Proton donor/acceptor" evidence="16">
    <location>
        <position position="386"/>
    </location>
</feature>
<comment type="cofactor">
    <cofactor evidence="1">
        <name>Zn(2+)</name>
        <dbReference type="ChEBI" id="CHEBI:29105"/>
    </cofactor>
</comment>
<keyword evidence="3" id="KW-0436">Ligase</keyword>
<keyword evidence="10" id="KW-0862">Zinc</keyword>
<evidence type="ECO:0000259" key="18">
    <source>
        <dbReference type="PROSITE" id="PS51185"/>
    </source>
</evidence>
<evidence type="ECO:0000256" key="5">
    <source>
        <dbReference type="ARBA" id="ARBA00022670"/>
    </source>
</evidence>
<feature type="domain" description="WHEP-TRS" evidence="18">
    <location>
        <begin position="543"/>
        <end position="599"/>
    </location>
</feature>
<evidence type="ECO:0000256" key="12">
    <source>
        <dbReference type="ARBA" id="ARBA00022917"/>
    </source>
</evidence>
<dbReference type="Gene3D" id="1.10.287.10">
    <property type="entry name" value="S15/NS1, RNA-binding"/>
    <property type="match status" value="3"/>
</dbReference>
<dbReference type="GO" id="GO:0005615">
    <property type="term" value="C:extracellular space"/>
    <property type="evidence" value="ECO:0007669"/>
    <property type="project" value="TreeGrafter"/>
</dbReference>
<keyword evidence="7 17" id="KW-0732">Signal</keyword>
<dbReference type="InterPro" id="IPR000834">
    <property type="entry name" value="Peptidase_M14"/>
</dbReference>
<evidence type="ECO:0000256" key="6">
    <source>
        <dbReference type="ARBA" id="ARBA00022723"/>
    </source>
</evidence>
<comment type="caution">
    <text evidence="20">The sequence shown here is derived from an EMBL/GenBank/DDBJ whole genome shotgun (WGS) entry which is preliminary data.</text>
</comment>
<evidence type="ECO:0000256" key="10">
    <source>
        <dbReference type="ARBA" id="ARBA00022833"/>
    </source>
</evidence>
<evidence type="ECO:0000256" key="7">
    <source>
        <dbReference type="ARBA" id="ARBA00022729"/>
    </source>
</evidence>
<keyword evidence="11" id="KW-0067">ATP-binding</keyword>
<dbReference type="PROSITE" id="PS52035">
    <property type="entry name" value="PEPTIDASE_M14"/>
    <property type="match status" value="1"/>
</dbReference>
<dbReference type="SMART" id="SM00631">
    <property type="entry name" value="Zn_pept"/>
    <property type="match status" value="1"/>
</dbReference>
<dbReference type="OrthoDB" id="3626597at2759"/>
<feature type="domain" description="WHEP-TRS" evidence="18">
    <location>
        <begin position="483"/>
        <end position="539"/>
    </location>
</feature>
<protein>
    <submittedName>
        <fullName evidence="20">Jg16895 protein</fullName>
    </submittedName>
</protein>
<accession>A0A8S4SNS9</accession>
<keyword evidence="13" id="KW-0482">Metalloprotease</keyword>
<evidence type="ECO:0000256" key="15">
    <source>
        <dbReference type="ARBA" id="ARBA00023157"/>
    </source>
</evidence>
<evidence type="ECO:0000256" key="9">
    <source>
        <dbReference type="ARBA" id="ARBA00022801"/>
    </source>
</evidence>
<dbReference type="Gene3D" id="3.30.70.340">
    <property type="entry name" value="Metallocarboxypeptidase-like"/>
    <property type="match status" value="1"/>
</dbReference>
<keyword evidence="6" id="KW-0479">Metal-binding</keyword>
<keyword evidence="4" id="KW-0121">Carboxypeptidase</keyword>
<dbReference type="InterPro" id="IPR003146">
    <property type="entry name" value="M14A_act_pep"/>
</dbReference>
<dbReference type="EMBL" id="CAKXAJ010026436">
    <property type="protein sequence ID" value="CAH2268465.1"/>
    <property type="molecule type" value="Genomic_DNA"/>
</dbReference>
<dbReference type="Pfam" id="PF00458">
    <property type="entry name" value="WHEP-TRS"/>
    <property type="match status" value="3"/>
</dbReference>
<dbReference type="GO" id="GO:0008270">
    <property type="term" value="F:zinc ion binding"/>
    <property type="evidence" value="ECO:0007669"/>
    <property type="project" value="InterPro"/>
</dbReference>
<dbReference type="SUPFAM" id="SSF47060">
    <property type="entry name" value="S15/NS1 RNA-binding domain"/>
    <property type="match status" value="3"/>
</dbReference>
<proteinExistence type="inferred from homology"/>
<organism evidence="20 21">
    <name type="scientific">Pararge aegeria aegeria</name>
    <dbReference type="NCBI Taxonomy" id="348720"/>
    <lineage>
        <taxon>Eukaryota</taxon>
        <taxon>Metazoa</taxon>
        <taxon>Ecdysozoa</taxon>
        <taxon>Arthropoda</taxon>
        <taxon>Hexapoda</taxon>
        <taxon>Insecta</taxon>
        <taxon>Pterygota</taxon>
        <taxon>Neoptera</taxon>
        <taxon>Endopterygota</taxon>
        <taxon>Lepidoptera</taxon>
        <taxon>Glossata</taxon>
        <taxon>Ditrysia</taxon>
        <taxon>Papilionoidea</taxon>
        <taxon>Nymphalidae</taxon>
        <taxon>Satyrinae</taxon>
        <taxon>Satyrini</taxon>
        <taxon>Parargina</taxon>
        <taxon>Pararge</taxon>
    </lineage>
</organism>
<evidence type="ECO:0000256" key="2">
    <source>
        <dbReference type="ARBA" id="ARBA00005988"/>
    </source>
</evidence>
<evidence type="ECO:0000313" key="20">
    <source>
        <dbReference type="EMBL" id="CAH2268465.1"/>
    </source>
</evidence>
<dbReference type="Proteomes" id="UP000838756">
    <property type="component" value="Unassembled WGS sequence"/>
</dbReference>
<evidence type="ECO:0000256" key="14">
    <source>
        <dbReference type="ARBA" id="ARBA00023146"/>
    </source>
</evidence>